<dbReference type="Proteomes" id="UP000475862">
    <property type="component" value="Unassembled WGS sequence"/>
</dbReference>
<gene>
    <name evidence="2" type="ORF">AGLY_013981</name>
</gene>
<comment type="caution">
    <text evidence="2">The sequence shown here is derived from an EMBL/GenBank/DDBJ whole genome shotgun (WGS) entry which is preliminary data.</text>
</comment>
<dbReference type="EMBL" id="VYZN01000057">
    <property type="protein sequence ID" value="KAE9525932.1"/>
    <property type="molecule type" value="Genomic_DNA"/>
</dbReference>
<feature type="transmembrane region" description="Helical" evidence="1">
    <location>
        <begin position="20"/>
        <end position="37"/>
    </location>
</feature>
<keyword evidence="1" id="KW-0812">Transmembrane</keyword>
<name>A0A6G0T5E8_APHGL</name>
<reference evidence="2 3" key="1">
    <citation type="submission" date="2019-08" db="EMBL/GenBank/DDBJ databases">
        <title>The genome of the soybean aphid Biotype 1, its phylome, world population structure and adaptation to the North American continent.</title>
        <authorList>
            <person name="Giordano R."/>
            <person name="Donthu R.K."/>
            <person name="Hernandez A.G."/>
            <person name="Wright C.L."/>
            <person name="Zimin A.V."/>
        </authorList>
    </citation>
    <scope>NUCLEOTIDE SEQUENCE [LARGE SCALE GENOMIC DNA]</scope>
    <source>
        <tissue evidence="2">Whole aphids</tissue>
    </source>
</reference>
<keyword evidence="1" id="KW-0472">Membrane</keyword>
<feature type="transmembrane region" description="Helical" evidence="1">
    <location>
        <begin position="133"/>
        <end position="154"/>
    </location>
</feature>
<organism evidence="2 3">
    <name type="scientific">Aphis glycines</name>
    <name type="common">Soybean aphid</name>
    <dbReference type="NCBI Taxonomy" id="307491"/>
    <lineage>
        <taxon>Eukaryota</taxon>
        <taxon>Metazoa</taxon>
        <taxon>Ecdysozoa</taxon>
        <taxon>Arthropoda</taxon>
        <taxon>Hexapoda</taxon>
        <taxon>Insecta</taxon>
        <taxon>Pterygota</taxon>
        <taxon>Neoptera</taxon>
        <taxon>Paraneoptera</taxon>
        <taxon>Hemiptera</taxon>
        <taxon>Sternorrhyncha</taxon>
        <taxon>Aphidomorpha</taxon>
        <taxon>Aphidoidea</taxon>
        <taxon>Aphididae</taxon>
        <taxon>Aphidini</taxon>
        <taxon>Aphis</taxon>
        <taxon>Aphis</taxon>
    </lineage>
</organism>
<evidence type="ECO:0000313" key="2">
    <source>
        <dbReference type="EMBL" id="KAE9525932.1"/>
    </source>
</evidence>
<keyword evidence="3" id="KW-1185">Reference proteome</keyword>
<dbReference type="AlphaFoldDB" id="A0A6G0T5E8"/>
<proteinExistence type="predicted"/>
<protein>
    <submittedName>
        <fullName evidence="2">Uncharacterized protein</fullName>
    </submittedName>
</protein>
<evidence type="ECO:0000313" key="3">
    <source>
        <dbReference type="Proteomes" id="UP000475862"/>
    </source>
</evidence>
<accession>A0A6G0T5E8</accession>
<feature type="transmembrane region" description="Helical" evidence="1">
    <location>
        <begin position="92"/>
        <end position="113"/>
    </location>
</feature>
<sequence length="263" mass="30812">METGKETDLPWKKSILLSKVLLIIPPQFLSVPVMLVYKKKRVFGCFSPSPGKDSKLFSETISIEYNCRSRKFKISCIYYEADLYSPLLLIRFLYFIIVRYLLCQTILTTFRNIEFWISFDYLGMDSLTMLPTLGVGLCILIKYISINITFFFIYKKAMASWVRNHRKFPSTLIKSKKSQQVGTALLYIKGWGGPRTRIFEEKFMENLVPNFQNLVIKEKIFMIFQLQNDLQIFAFSTDFVAKKCLLKVCKYTSHEGIFLTCKR</sequence>
<evidence type="ECO:0000256" key="1">
    <source>
        <dbReference type="SAM" id="Phobius"/>
    </source>
</evidence>
<keyword evidence="1" id="KW-1133">Transmembrane helix</keyword>